<dbReference type="GeneID" id="120110023"/>
<feature type="domain" description="RING-type" evidence="10">
    <location>
        <begin position="70"/>
        <end position="112"/>
    </location>
</feature>
<dbReference type="PANTHER" id="PTHR46539:SF1">
    <property type="entry name" value="E3 UBIQUITIN-PROTEIN LIGASE ATL42"/>
    <property type="match status" value="1"/>
</dbReference>
<evidence type="ECO:0000259" key="10">
    <source>
        <dbReference type="PROSITE" id="PS50089"/>
    </source>
</evidence>
<sequence length="134" mass="14335">MTWIVVLALFLVGTWMSLVFFVYVLMLSCGGLWAAAEEAAAAEGKERGLTEEELEKLEEGKVGAGGAAECAVCLEEIVEGQVARVLPGCRHAFHRPCADAWLQAHPACPLCRARLLPTPSQPQLQVASPPTPPP</sequence>
<dbReference type="InterPro" id="IPR001841">
    <property type="entry name" value="Znf_RING"/>
</dbReference>
<dbReference type="AlphaFoldDB" id="A0A8B9A7Q4"/>
<dbReference type="Pfam" id="PF13639">
    <property type="entry name" value="zf-RING_2"/>
    <property type="match status" value="1"/>
</dbReference>
<name>A0A8B9A7Q4_PHODC</name>
<gene>
    <name evidence="12" type="primary">LOC120110023</name>
</gene>
<dbReference type="Gene3D" id="3.30.40.10">
    <property type="entry name" value="Zinc/RING finger domain, C3HC4 (zinc finger)"/>
    <property type="match status" value="1"/>
</dbReference>
<dbReference type="SMART" id="SM00184">
    <property type="entry name" value="RING"/>
    <property type="match status" value="1"/>
</dbReference>
<keyword evidence="2 9" id="KW-0812">Transmembrane</keyword>
<comment type="subcellular location">
    <subcellularLocation>
        <location evidence="1">Membrane</location>
    </subcellularLocation>
</comment>
<accession>A0A8B9A7Q4</accession>
<keyword evidence="7 9" id="KW-0472">Membrane</keyword>
<keyword evidence="11" id="KW-1185">Reference proteome</keyword>
<reference evidence="11" key="1">
    <citation type="journal article" date="2019" name="Nat. Commun.">
        <title>Genome-wide association mapping of date palm fruit traits.</title>
        <authorList>
            <person name="Hazzouri K.M."/>
            <person name="Gros-Balthazard M."/>
            <person name="Flowers J.M."/>
            <person name="Copetti D."/>
            <person name="Lemansour A."/>
            <person name="Lebrun M."/>
            <person name="Masmoudi K."/>
            <person name="Ferrand S."/>
            <person name="Dhar M.I."/>
            <person name="Fresquez Z.A."/>
            <person name="Rosas U."/>
            <person name="Zhang J."/>
            <person name="Talag J."/>
            <person name="Lee S."/>
            <person name="Kudrna D."/>
            <person name="Powell R.F."/>
            <person name="Leitch I.J."/>
            <person name="Krueger R.R."/>
            <person name="Wing R.A."/>
            <person name="Amiri K.M.A."/>
            <person name="Purugganan M.D."/>
        </authorList>
    </citation>
    <scope>NUCLEOTIDE SEQUENCE [LARGE SCALE GENOMIC DNA]</scope>
    <source>
        <strain evidence="11">cv. Khalas</strain>
    </source>
</reference>
<keyword evidence="6 9" id="KW-1133">Transmembrane helix</keyword>
<dbReference type="SUPFAM" id="SSF57850">
    <property type="entry name" value="RING/U-box"/>
    <property type="match status" value="1"/>
</dbReference>
<keyword evidence="4 8" id="KW-0863">Zinc-finger</keyword>
<evidence type="ECO:0000256" key="8">
    <source>
        <dbReference type="PROSITE-ProRule" id="PRU00175"/>
    </source>
</evidence>
<organism evidence="11 12">
    <name type="scientific">Phoenix dactylifera</name>
    <name type="common">Date palm</name>
    <dbReference type="NCBI Taxonomy" id="42345"/>
    <lineage>
        <taxon>Eukaryota</taxon>
        <taxon>Viridiplantae</taxon>
        <taxon>Streptophyta</taxon>
        <taxon>Embryophyta</taxon>
        <taxon>Tracheophyta</taxon>
        <taxon>Spermatophyta</taxon>
        <taxon>Magnoliopsida</taxon>
        <taxon>Liliopsida</taxon>
        <taxon>Arecaceae</taxon>
        <taxon>Coryphoideae</taxon>
        <taxon>Phoeniceae</taxon>
        <taxon>Phoenix</taxon>
    </lineage>
</organism>
<evidence type="ECO:0000256" key="2">
    <source>
        <dbReference type="ARBA" id="ARBA00022692"/>
    </source>
</evidence>
<keyword evidence="3" id="KW-0479">Metal-binding</keyword>
<evidence type="ECO:0000313" key="11">
    <source>
        <dbReference type="Proteomes" id="UP000228380"/>
    </source>
</evidence>
<evidence type="ECO:0000256" key="7">
    <source>
        <dbReference type="ARBA" id="ARBA00023136"/>
    </source>
</evidence>
<dbReference type="RefSeq" id="XP_038979913.1">
    <property type="nucleotide sequence ID" value="XM_039123985.1"/>
</dbReference>
<feature type="transmembrane region" description="Helical" evidence="9">
    <location>
        <begin position="6"/>
        <end position="26"/>
    </location>
</feature>
<dbReference type="OrthoDB" id="678282at2759"/>
<dbReference type="Proteomes" id="UP000228380">
    <property type="component" value="Chromosome 2"/>
</dbReference>
<dbReference type="KEGG" id="pda:120110023"/>
<protein>
    <submittedName>
        <fullName evidence="12">E3 ubiquitin-protein ligase ATL23-like</fullName>
    </submittedName>
</protein>
<evidence type="ECO:0000256" key="9">
    <source>
        <dbReference type="SAM" id="Phobius"/>
    </source>
</evidence>
<dbReference type="PANTHER" id="PTHR46539">
    <property type="entry name" value="E3 UBIQUITIN-PROTEIN LIGASE ATL42"/>
    <property type="match status" value="1"/>
</dbReference>
<dbReference type="GO" id="GO:0016020">
    <property type="term" value="C:membrane"/>
    <property type="evidence" value="ECO:0007669"/>
    <property type="project" value="UniProtKB-SubCell"/>
</dbReference>
<evidence type="ECO:0000256" key="3">
    <source>
        <dbReference type="ARBA" id="ARBA00022723"/>
    </source>
</evidence>
<dbReference type="CDD" id="cd16454">
    <property type="entry name" value="RING-H2_PA-TM-RING"/>
    <property type="match status" value="1"/>
</dbReference>
<evidence type="ECO:0000313" key="12">
    <source>
        <dbReference type="RefSeq" id="XP_038979913.1"/>
    </source>
</evidence>
<evidence type="ECO:0000256" key="4">
    <source>
        <dbReference type="ARBA" id="ARBA00022771"/>
    </source>
</evidence>
<dbReference type="InterPro" id="IPR013083">
    <property type="entry name" value="Znf_RING/FYVE/PHD"/>
</dbReference>
<reference evidence="12" key="2">
    <citation type="submission" date="2025-08" db="UniProtKB">
        <authorList>
            <consortium name="RefSeq"/>
        </authorList>
    </citation>
    <scope>IDENTIFICATION</scope>
    <source>
        <tissue evidence="12">Young leaves</tissue>
    </source>
</reference>
<evidence type="ECO:0000256" key="5">
    <source>
        <dbReference type="ARBA" id="ARBA00022833"/>
    </source>
</evidence>
<evidence type="ECO:0000256" key="6">
    <source>
        <dbReference type="ARBA" id="ARBA00022989"/>
    </source>
</evidence>
<keyword evidence="5" id="KW-0862">Zinc</keyword>
<proteinExistence type="predicted"/>
<dbReference type="GO" id="GO:0008270">
    <property type="term" value="F:zinc ion binding"/>
    <property type="evidence" value="ECO:0007669"/>
    <property type="project" value="UniProtKB-KW"/>
</dbReference>
<evidence type="ECO:0000256" key="1">
    <source>
        <dbReference type="ARBA" id="ARBA00004370"/>
    </source>
</evidence>
<dbReference type="PROSITE" id="PS50089">
    <property type="entry name" value="ZF_RING_2"/>
    <property type="match status" value="1"/>
</dbReference>